<keyword evidence="7" id="KW-0663">Pyridoxal phosphate</keyword>
<dbReference type="NCBIfam" id="TIGR02094">
    <property type="entry name" value="more_P_ylases"/>
    <property type="match status" value="1"/>
</dbReference>
<accession>A0A4P7C2D5</accession>
<evidence type="ECO:0000256" key="9">
    <source>
        <dbReference type="ARBA" id="ARBA00025174"/>
    </source>
</evidence>
<evidence type="ECO:0000256" key="2">
    <source>
        <dbReference type="ARBA" id="ARBA00001933"/>
    </source>
</evidence>
<comment type="cofactor">
    <cofactor evidence="2">
        <name>pyridoxal 5'-phosphate</name>
        <dbReference type="ChEBI" id="CHEBI:597326"/>
    </cofactor>
</comment>
<dbReference type="Pfam" id="PF00343">
    <property type="entry name" value="Phosphorylase"/>
    <property type="match status" value="1"/>
</dbReference>
<gene>
    <name evidence="10" type="primary">glgP</name>
    <name evidence="10" type="ORF">E3U44_12100</name>
</gene>
<evidence type="ECO:0000256" key="1">
    <source>
        <dbReference type="ARBA" id="ARBA00001275"/>
    </source>
</evidence>
<dbReference type="EMBL" id="CP038033">
    <property type="protein sequence ID" value="QBQ56561.1"/>
    <property type="molecule type" value="Genomic_DNA"/>
</dbReference>
<evidence type="ECO:0000256" key="8">
    <source>
        <dbReference type="ARBA" id="ARBA00023277"/>
    </source>
</evidence>
<dbReference type="InterPro" id="IPR052182">
    <property type="entry name" value="Glycogen/Maltodextrin_Phosph"/>
</dbReference>
<sequence length="562" mass="63055">MLDEFVDEERIAYFSMEIALRNEIPIYSGGLGVLAGDTVRSAADLELPLVTVSLVSRAGYCHQEINTKGQQIEHPDPWQPEDWATPLDAKIAVPIEGKMVWIGAWLYVLKGHMNGQQPVILLDTDLDENSAEDRRLTHTLYGGDSTYRLKQEIILGIGGVRMLQALGFQIREYHLNEGHAALLALELLRRYAYPKEELRPGESPYNLPRVRDLCNFTTHTPVEAGHDKFSYDLVQQVLGDFIDLATLKLLAGKENLNMTRLALNLSEYVNGVAKRHAELSRKMFPGYRVKSVTNGVHPFTWTHPSFAKLYDTYLPGWCHEPELLARAECCIADEAIWKAHQEAKQQLIKTVKEDTQIALDPALPILGFARRMTTYKRPDLLFTDIERLQAIARQQPFQIVLAGKAHPKDEGGKRLIDLLHAHQRELADSIPIAFLPNYGMDLALTMVAGVDVWLNTPLPPLEASGTSGMKAALNGVPSLSVLDGWWIEGCIEGITGWAIGDGKEGEEESALLYQKLEQVVLPLYFKDSNGWIAVMKGTISKNASFFNSHRMMRRYAAEAYLR</sequence>
<dbReference type="KEGG" id="nwr:E3U44_12100"/>
<comment type="catalytic activity">
    <reaction evidence="1">
        <text>[(1-&gt;4)-alpha-D-glucosyl](n) + phosphate = [(1-&gt;4)-alpha-D-glucosyl](n-1) + alpha-D-glucose 1-phosphate</text>
        <dbReference type="Rhea" id="RHEA:41732"/>
        <dbReference type="Rhea" id="RHEA-COMP:9584"/>
        <dbReference type="Rhea" id="RHEA-COMP:9586"/>
        <dbReference type="ChEBI" id="CHEBI:15444"/>
        <dbReference type="ChEBI" id="CHEBI:43474"/>
        <dbReference type="ChEBI" id="CHEBI:58601"/>
        <dbReference type="EC" id="2.4.1.1"/>
    </reaction>
</comment>
<comment type="similarity">
    <text evidence="3">Belongs to the glycogen phosphorylase family.</text>
</comment>
<comment type="function">
    <text evidence="9">Phosphorylase is an important allosteric enzyme in carbohydrate metabolism. Enzymes from different sources differ in their regulatory mechanisms and in their natural substrates. However, all known phosphorylases share catalytic and structural properties.</text>
</comment>
<dbReference type="GO" id="GO:0030170">
    <property type="term" value="F:pyridoxal phosphate binding"/>
    <property type="evidence" value="ECO:0007669"/>
    <property type="project" value="InterPro"/>
</dbReference>
<proteinExistence type="inferred from homology"/>
<dbReference type="InterPro" id="IPR035090">
    <property type="entry name" value="Pyridoxal_P_attach_site"/>
</dbReference>
<evidence type="ECO:0000256" key="3">
    <source>
        <dbReference type="ARBA" id="ARBA00006047"/>
    </source>
</evidence>
<keyword evidence="6" id="KW-0808">Transferase</keyword>
<evidence type="ECO:0000256" key="5">
    <source>
        <dbReference type="ARBA" id="ARBA00022676"/>
    </source>
</evidence>
<protein>
    <recommendedName>
        <fullName evidence="4">glycogen phosphorylase</fullName>
        <ecNumber evidence="4">2.4.1.1</ecNumber>
    </recommendedName>
</protein>
<dbReference type="OrthoDB" id="7229284at2"/>
<dbReference type="GO" id="GO:0005975">
    <property type="term" value="P:carbohydrate metabolic process"/>
    <property type="evidence" value="ECO:0007669"/>
    <property type="project" value="InterPro"/>
</dbReference>
<dbReference type="SUPFAM" id="SSF53756">
    <property type="entry name" value="UDP-Glycosyltransferase/glycogen phosphorylase"/>
    <property type="match status" value="1"/>
</dbReference>
<dbReference type="InterPro" id="IPR011834">
    <property type="entry name" value="Agluc_phsphrylas"/>
</dbReference>
<evidence type="ECO:0000256" key="4">
    <source>
        <dbReference type="ARBA" id="ARBA00012591"/>
    </source>
</evidence>
<dbReference type="Proteomes" id="UP000294325">
    <property type="component" value="Chromosome"/>
</dbReference>
<dbReference type="PANTHER" id="PTHR42655:SF1">
    <property type="entry name" value="GLYCOGEN PHOSPHORYLASE"/>
    <property type="match status" value="1"/>
</dbReference>
<evidence type="ECO:0000256" key="7">
    <source>
        <dbReference type="ARBA" id="ARBA00022898"/>
    </source>
</evidence>
<name>A0A4P7C2D5_9GAMM</name>
<evidence type="ECO:0000256" key="6">
    <source>
        <dbReference type="ARBA" id="ARBA00022679"/>
    </source>
</evidence>
<evidence type="ECO:0000313" key="10">
    <source>
        <dbReference type="EMBL" id="QBQ56561.1"/>
    </source>
</evidence>
<keyword evidence="8" id="KW-0119">Carbohydrate metabolism</keyword>
<dbReference type="Gene3D" id="3.40.50.2000">
    <property type="entry name" value="Glycogen Phosphorylase B"/>
    <property type="match status" value="2"/>
</dbReference>
<dbReference type="EC" id="2.4.1.1" evidence="4"/>
<dbReference type="PROSITE" id="PS00102">
    <property type="entry name" value="PHOSPHORYLASE"/>
    <property type="match status" value="1"/>
</dbReference>
<dbReference type="InterPro" id="IPR000811">
    <property type="entry name" value="Glyco_trans_35"/>
</dbReference>
<organism evidence="10 11">
    <name type="scientific">Nitrosococcus wardiae</name>
    <dbReference type="NCBI Taxonomy" id="1814290"/>
    <lineage>
        <taxon>Bacteria</taxon>
        <taxon>Pseudomonadati</taxon>
        <taxon>Pseudomonadota</taxon>
        <taxon>Gammaproteobacteria</taxon>
        <taxon>Chromatiales</taxon>
        <taxon>Chromatiaceae</taxon>
        <taxon>Nitrosococcus</taxon>
    </lineage>
</organism>
<keyword evidence="5" id="KW-0328">Glycosyltransferase</keyword>
<dbReference type="PANTHER" id="PTHR42655">
    <property type="entry name" value="GLYCOGEN PHOSPHORYLASE"/>
    <property type="match status" value="1"/>
</dbReference>
<reference evidence="10 11" key="1">
    <citation type="submission" date="2019-03" db="EMBL/GenBank/DDBJ databases">
        <title>The genome sequence of Nitrosococcus wardiae strain D1FHST reveals the archetypal metabolic capacity of ammonia-oxidizing Gammaproteobacteria.</title>
        <authorList>
            <person name="Wang L."/>
            <person name="Lim C.K."/>
            <person name="Hanson T.E."/>
            <person name="Dang H."/>
            <person name="Klotz M.G."/>
        </authorList>
    </citation>
    <scope>NUCLEOTIDE SEQUENCE [LARGE SCALE GENOMIC DNA]</scope>
    <source>
        <strain evidence="10 11">D1FHS</strain>
    </source>
</reference>
<keyword evidence="11" id="KW-1185">Reference proteome</keyword>
<dbReference type="GO" id="GO:0008184">
    <property type="term" value="F:glycogen phosphorylase activity"/>
    <property type="evidence" value="ECO:0007669"/>
    <property type="project" value="InterPro"/>
</dbReference>
<dbReference type="AlphaFoldDB" id="A0A4P7C2D5"/>
<evidence type="ECO:0000313" key="11">
    <source>
        <dbReference type="Proteomes" id="UP000294325"/>
    </source>
</evidence>